<evidence type="ECO:0000256" key="1">
    <source>
        <dbReference type="ARBA" id="ARBA00022679"/>
    </source>
</evidence>
<evidence type="ECO:0000313" key="11">
    <source>
        <dbReference type="Proteomes" id="UP000799439"/>
    </source>
</evidence>
<keyword evidence="2 6" id="KW-0547">Nucleotide-binding</keyword>
<evidence type="ECO:0000259" key="8">
    <source>
        <dbReference type="PROSITE" id="PS50011"/>
    </source>
</evidence>
<feature type="compositionally biased region" description="Low complexity" evidence="7">
    <location>
        <begin position="322"/>
        <end position="334"/>
    </location>
</feature>
<dbReference type="InterPro" id="IPR000719">
    <property type="entry name" value="Prot_kinase_dom"/>
</dbReference>
<dbReference type="PROSITE" id="PS00108">
    <property type="entry name" value="PROTEIN_KINASE_ST"/>
    <property type="match status" value="1"/>
</dbReference>
<evidence type="ECO:0000256" key="4">
    <source>
        <dbReference type="ARBA" id="ARBA00022840"/>
    </source>
</evidence>
<dbReference type="PANTHER" id="PTHR11042">
    <property type="entry name" value="EUKARYOTIC TRANSLATION INITIATION FACTOR 2-ALPHA KINASE EIF2-ALPHA KINASE -RELATED"/>
    <property type="match status" value="1"/>
</dbReference>
<dbReference type="InterPro" id="IPR001763">
    <property type="entry name" value="Rhodanese-like_dom"/>
</dbReference>
<feature type="region of interest" description="Disordered" evidence="7">
    <location>
        <begin position="1"/>
        <end position="56"/>
    </location>
</feature>
<dbReference type="PROSITE" id="PS50011">
    <property type="entry name" value="PROTEIN_KINASE_DOM"/>
    <property type="match status" value="1"/>
</dbReference>
<feature type="compositionally biased region" description="Polar residues" evidence="7">
    <location>
        <begin position="22"/>
        <end position="32"/>
    </location>
</feature>
<keyword evidence="11" id="KW-1185">Reference proteome</keyword>
<feature type="region of interest" description="Disordered" evidence="7">
    <location>
        <begin position="177"/>
        <end position="198"/>
    </location>
</feature>
<dbReference type="OrthoDB" id="1405469at2759"/>
<evidence type="ECO:0000256" key="7">
    <source>
        <dbReference type="SAM" id="MobiDB-lite"/>
    </source>
</evidence>
<reference evidence="10" key="1">
    <citation type="journal article" date="2020" name="Stud. Mycol.">
        <title>101 Dothideomycetes genomes: a test case for predicting lifestyles and emergence of pathogens.</title>
        <authorList>
            <person name="Haridas S."/>
            <person name="Albert R."/>
            <person name="Binder M."/>
            <person name="Bloem J."/>
            <person name="Labutti K."/>
            <person name="Salamov A."/>
            <person name="Andreopoulos B."/>
            <person name="Baker S."/>
            <person name="Barry K."/>
            <person name="Bills G."/>
            <person name="Bluhm B."/>
            <person name="Cannon C."/>
            <person name="Castanera R."/>
            <person name="Culley D."/>
            <person name="Daum C."/>
            <person name="Ezra D."/>
            <person name="Gonzalez J."/>
            <person name="Henrissat B."/>
            <person name="Kuo A."/>
            <person name="Liang C."/>
            <person name="Lipzen A."/>
            <person name="Lutzoni F."/>
            <person name="Magnuson J."/>
            <person name="Mondo S."/>
            <person name="Nolan M."/>
            <person name="Ohm R."/>
            <person name="Pangilinan J."/>
            <person name="Park H.-J."/>
            <person name="Ramirez L."/>
            <person name="Alfaro M."/>
            <person name="Sun H."/>
            <person name="Tritt A."/>
            <person name="Yoshinaga Y."/>
            <person name="Zwiers L.-H."/>
            <person name="Turgeon B."/>
            <person name="Goodwin S."/>
            <person name="Spatafora J."/>
            <person name="Crous P."/>
            <person name="Grigoriev I."/>
        </authorList>
    </citation>
    <scope>NUCLEOTIDE SEQUENCE</scope>
    <source>
        <strain evidence="10">CBS 260.36</strain>
    </source>
</reference>
<gene>
    <name evidence="10" type="ORF">K461DRAFT_278598</name>
</gene>
<feature type="domain" description="Protein kinase" evidence="8">
    <location>
        <begin position="223"/>
        <end position="658"/>
    </location>
</feature>
<evidence type="ECO:0000256" key="2">
    <source>
        <dbReference type="ARBA" id="ARBA00022741"/>
    </source>
</evidence>
<dbReference type="GO" id="GO:0005524">
    <property type="term" value="F:ATP binding"/>
    <property type="evidence" value="ECO:0007669"/>
    <property type="project" value="UniProtKB-UniRule"/>
</dbReference>
<dbReference type="Gene3D" id="3.30.200.20">
    <property type="entry name" value="Phosphorylase Kinase, domain 1"/>
    <property type="match status" value="1"/>
</dbReference>
<dbReference type="GO" id="GO:0004672">
    <property type="term" value="F:protein kinase activity"/>
    <property type="evidence" value="ECO:0007669"/>
    <property type="project" value="InterPro"/>
</dbReference>
<proteinExistence type="inferred from homology"/>
<keyword evidence="3 10" id="KW-0418">Kinase</keyword>
<evidence type="ECO:0000256" key="6">
    <source>
        <dbReference type="PROSITE-ProRule" id="PRU10141"/>
    </source>
</evidence>
<dbReference type="EMBL" id="ML996086">
    <property type="protein sequence ID" value="KAF2152367.1"/>
    <property type="molecule type" value="Genomic_DNA"/>
</dbReference>
<evidence type="ECO:0000256" key="3">
    <source>
        <dbReference type="ARBA" id="ARBA00022777"/>
    </source>
</evidence>
<dbReference type="Proteomes" id="UP000799439">
    <property type="component" value="Unassembled WGS sequence"/>
</dbReference>
<dbReference type="Pfam" id="PF00069">
    <property type="entry name" value="Pkinase"/>
    <property type="match status" value="2"/>
</dbReference>
<name>A0A9P4MGN5_9PEZI</name>
<protein>
    <submittedName>
        <fullName evidence="10">Kinase-like protein</fullName>
    </submittedName>
</protein>
<dbReference type="InterPro" id="IPR050339">
    <property type="entry name" value="CC_SR_Kinase"/>
</dbReference>
<dbReference type="GO" id="GO:0005737">
    <property type="term" value="C:cytoplasm"/>
    <property type="evidence" value="ECO:0007669"/>
    <property type="project" value="TreeGrafter"/>
</dbReference>
<feature type="domain" description="Rhodanese" evidence="9">
    <location>
        <begin position="280"/>
        <end position="309"/>
    </location>
</feature>
<keyword evidence="1" id="KW-0808">Transferase</keyword>
<dbReference type="Gene3D" id="1.10.510.10">
    <property type="entry name" value="Transferase(Phosphotransferase) domain 1"/>
    <property type="match status" value="1"/>
</dbReference>
<comment type="caution">
    <text evidence="10">The sequence shown here is derived from an EMBL/GenBank/DDBJ whole genome shotgun (WGS) entry which is preliminary data.</text>
</comment>
<organism evidence="10 11">
    <name type="scientific">Myriangium duriaei CBS 260.36</name>
    <dbReference type="NCBI Taxonomy" id="1168546"/>
    <lineage>
        <taxon>Eukaryota</taxon>
        <taxon>Fungi</taxon>
        <taxon>Dikarya</taxon>
        <taxon>Ascomycota</taxon>
        <taxon>Pezizomycotina</taxon>
        <taxon>Dothideomycetes</taxon>
        <taxon>Dothideomycetidae</taxon>
        <taxon>Myriangiales</taxon>
        <taxon>Myriangiaceae</taxon>
        <taxon>Myriangium</taxon>
    </lineage>
</organism>
<dbReference type="PROSITE" id="PS00107">
    <property type="entry name" value="PROTEIN_KINASE_ATP"/>
    <property type="match status" value="1"/>
</dbReference>
<dbReference type="InterPro" id="IPR011009">
    <property type="entry name" value="Kinase-like_dom_sf"/>
</dbReference>
<comment type="similarity">
    <text evidence="5">Belongs to the protein kinase superfamily. Ser/Thr protein kinase family. GCN2 subfamily.</text>
</comment>
<feature type="region of interest" description="Disordered" evidence="7">
    <location>
        <begin position="396"/>
        <end position="417"/>
    </location>
</feature>
<feature type="binding site" evidence="6">
    <location>
        <position position="253"/>
    </location>
    <ligand>
        <name>ATP</name>
        <dbReference type="ChEBI" id="CHEBI:30616"/>
    </ligand>
</feature>
<feature type="compositionally biased region" description="Low complexity" evidence="7">
    <location>
        <begin position="7"/>
        <end position="21"/>
    </location>
</feature>
<dbReference type="AlphaFoldDB" id="A0A9P4MGN5"/>
<evidence type="ECO:0000259" key="9">
    <source>
        <dbReference type="PROSITE" id="PS50206"/>
    </source>
</evidence>
<feature type="region of interest" description="Disordered" evidence="7">
    <location>
        <begin position="309"/>
        <end position="334"/>
    </location>
</feature>
<sequence>MSSFFRSASEVSESEDSAAYSNSRASVSQGYSRSARPVPRTNELATRTSTAAVGASQHHQNVLVHALLEDKCINDVCHELNAACPASSSRTYTRDDPEVKSQAAERYRLLTAELVSHGLISSGPEVDGFHHIRQTARDGLSLLSQQLNTLDLSNDNSQSGVGNQSLLKQPLRRLLTNYADPNGDPALEGPSTAPLSHSSNLHLASQLLPSHPLLDSTRYVRDFEEVCMLGKGGYGSVFRVSHRLDGRSYAVKKISLGPAVLSRVQENGEGELNAILSELRTMARLEHPNIVRYFGGWVEWSKDATPAASSYTDQGRLITEGSSAPSTTDPSTSSLQRVVFQDSLDASIDNGILFEDSISAHAGAQDPTSLASPVPDARPQTPSTLATVVDEIEEISRRPSSIRPSVSTSDAKPNFRPGPSLTLHIQMSLYPLTLAQYLSPSFSSPLSLEDSTLTLQHCFHAPASLRIFSAVLSGIAHLHAHSIIHRDIKPANIFLSPSLCAPSLAPHGSVDPLSCADCLASQTAPASWPETSDCAALRLGVCVGDFGLVTDVRSATTAGGGVGTALYRPPERTVTGQGLDMYALGIVLVELLTKFDTRSERLDVLSRLRGEGSFPVTMKGKDMRGVRGLVEKLLAAGGGKEDEVSCESVRGWVEQLGL</sequence>
<dbReference type="InterPro" id="IPR017441">
    <property type="entry name" value="Protein_kinase_ATP_BS"/>
</dbReference>
<evidence type="ECO:0000313" key="10">
    <source>
        <dbReference type="EMBL" id="KAF2152367.1"/>
    </source>
</evidence>
<dbReference type="InterPro" id="IPR008271">
    <property type="entry name" value="Ser/Thr_kinase_AS"/>
</dbReference>
<dbReference type="GO" id="GO:0005634">
    <property type="term" value="C:nucleus"/>
    <property type="evidence" value="ECO:0007669"/>
    <property type="project" value="TreeGrafter"/>
</dbReference>
<dbReference type="SUPFAM" id="SSF56112">
    <property type="entry name" value="Protein kinase-like (PK-like)"/>
    <property type="match status" value="1"/>
</dbReference>
<dbReference type="PROSITE" id="PS50206">
    <property type="entry name" value="RHODANESE_3"/>
    <property type="match status" value="1"/>
</dbReference>
<evidence type="ECO:0000256" key="5">
    <source>
        <dbReference type="ARBA" id="ARBA00037982"/>
    </source>
</evidence>
<dbReference type="SMART" id="SM00220">
    <property type="entry name" value="S_TKc"/>
    <property type="match status" value="1"/>
</dbReference>
<accession>A0A9P4MGN5</accession>
<keyword evidence="4 6" id="KW-0067">ATP-binding</keyword>